<name>A0A7N0ZW34_KALFE</name>
<feature type="disulfide bond" evidence="21">
    <location>
        <begin position="202"/>
        <end position="234"/>
    </location>
</feature>
<organism evidence="24 25">
    <name type="scientific">Kalanchoe fedtschenkoi</name>
    <name type="common">Lavender scallops</name>
    <name type="synonym">South American air plant</name>
    <dbReference type="NCBI Taxonomy" id="63787"/>
    <lineage>
        <taxon>Eukaryota</taxon>
        <taxon>Viridiplantae</taxon>
        <taxon>Streptophyta</taxon>
        <taxon>Embryophyta</taxon>
        <taxon>Tracheophyta</taxon>
        <taxon>Spermatophyta</taxon>
        <taxon>Magnoliopsida</taxon>
        <taxon>eudicotyledons</taxon>
        <taxon>Gunneridae</taxon>
        <taxon>Pentapetalae</taxon>
        <taxon>Saxifragales</taxon>
        <taxon>Crassulaceae</taxon>
        <taxon>Kalanchoe</taxon>
    </lineage>
</organism>
<keyword evidence="11 19" id="KW-0106">Calcium</keyword>
<dbReference type="Pfam" id="PF00141">
    <property type="entry name" value="peroxidase"/>
    <property type="match status" value="1"/>
</dbReference>
<evidence type="ECO:0000256" key="4">
    <source>
        <dbReference type="ARBA" id="ARBA00006873"/>
    </source>
</evidence>
<evidence type="ECO:0000256" key="19">
    <source>
        <dbReference type="PIRSR" id="PIRSR600823-3"/>
    </source>
</evidence>
<feature type="signal peptide" evidence="22">
    <location>
        <begin position="1"/>
        <end position="27"/>
    </location>
</feature>
<feature type="disulfide bond" evidence="21">
    <location>
        <begin position="75"/>
        <end position="80"/>
    </location>
</feature>
<evidence type="ECO:0000256" key="5">
    <source>
        <dbReference type="ARBA" id="ARBA00012313"/>
    </source>
</evidence>
<evidence type="ECO:0000256" key="12">
    <source>
        <dbReference type="ARBA" id="ARBA00023002"/>
    </source>
</evidence>
<evidence type="ECO:0000256" key="21">
    <source>
        <dbReference type="PIRSR" id="PIRSR600823-5"/>
    </source>
</evidence>
<dbReference type="AlphaFoldDB" id="A0A7N0ZW34"/>
<dbReference type="PANTHER" id="PTHR31517:SF17">
    <property type="entry name" value="PEROXIDASE 6"/>
    <property type="match status" value="1"/>
</dbReference>
<evidence type="ECO:0000256" key="10">
    <source>
        <dbReference type="ARBA" id="ARBA00022729"/>
    </source>
</evidence>
<evidence type="ECO:0000256" key="13">
    <source>
        <dbReference type="ARBA" id="ARBA00023004"/>
    </source>
</evidence>
<dbReference type="InterPro" id="IPR002016">
    <property type="entry name" value="Haem_peroxidase"/>
</dbReference>
<feature type="binding site" evidence="19">
    <location>
        <position position="74"/>
    </location>
    <ligand>
        <name>Ca(2+)</name>
        <dbReference type="ChEBI" id="CHEBI:29108"/>
        <label>1</label>
    </ligand>
</feature>
<dbReference type="InterPro" id="IPR019794">
    <property type="entry name" value="Peroxidases_AS"/>
</dbReference>
<keyword evidence="7 22" id="KW-0575">Peroxidase</keyword>
<keyword evidence="8 22" id="KW-0349">Heme</keyword>
<feature type="binding site" evidence="19">
    <location>
        <position position="77"/>
    </location>
    <ligand>
        <name>Ca(2+)</name>
        <dbReference type="ChEBI" id="CHEBI:29108"/>
        <label>1</label>
    </ligand>
</feature>
<evidence type="ECO:0000256" key="16">
    <source>
        <dbReference type="ARBA" id="ARBA00023324"/>
    </source>
</evidence>
<dbReference type="InterPro" id="IPR033905">
    <property type="entry name" value="Secretory_peroxidase"/>
</dbReference>
<evidence type="ECO:0000259" key="23">
    <source>
        <dbReference type="PROSITE" id="PS50873"/>
    </source>
</evidence>
<protein>
    <recommendedName>
        <fullName evidence="5 22">Peroxidase</fullName>
        <ecNumber evidence="5 22">1.11.1.7</ecNumber>
    </recommendedName>
</protein>
<feature type="active site" description="Proton acceptor" evidence="17">
    <location>
        <position position="73"/>
    </location>
</feature>
<feature type="binding site" evidence="19">
    <location>
        <position position="196"/>
    </location>
    <ligand>
        <name>Ca(2+)</name>
        <dbReference type="ChEBI" id="CHEBI:29108"/>
        <label>2</label>
    </ligand>
</feature>
<feature type="binding site" evidence="19">
    <location>
        <position position="252"/>
    </location>
    <ligand>
        <name>Ca(2+)</name>
        <dbReference type="ChEBI" id="CHEBI:29108"/>
        <label>2</label>
    </ligand>
</feature>
<dbReference type="CDD" id="cd00693">
    <property type="entry name" value="secretory_peroxidase"/>
    <property type="match status" value="1"/>
</dbReference>
<keyword evidence="9 19" id="KW-0479">Metal-binding</keyword>
<proteinExistence type="inferred from homology"/>
<dbReference type="PROSITE" id="PS50873">
    <property type="entry name" value="PEROXIDASE_4"/>
    <property type="match status" value="1"/>
</dbReference>
<dbReference type="GO" id="GO:0046872">
    <property type="term" value="F:metal ion binding"/>
    <property type="evidence" value="ECO:0007669"/>
    <property type="project" value="UniProtKB-UniRule"/>
</dbReference>
<evidence type="ECO:0000256" key="18">
    <source>
        <dbReference type="PIRSR" id="PIRSR600823-2"/>
    </source>
</evidence>
<feature type="binding site" evidence="19">
    <location>
        <position position="83"/>
    </location>
    <ligand>
        <name>Ca(2+)</name>
        <dbReference type="ChEBI" id="CHEBI:29108"/>
        <label>1</label>
    </ligand>
</feature>
<dbReference type="Proteomes" id="UP000594263">
    <property type="component" value="Unplaced"/>
</dbReference>
<comment type="cofactor">
    <cofactor evidence="19 22">
        <name>heme b</name>
        <dbReference type="ChEBI" id="CHEBI:60344"/>
    </cofactor>
    <text evidence="19 22">Binds 1 heme b (iron(II)-protoporphyrin IX) group per subunit.</text>
</comment>
<evidence type="ECO:0000256" key="11">
    <source>
        <dbReference type="ARBA" id="ARBA00022837"/>
    </source>
</evidence>
<evidence type="ECO:0000256" key="15">
    <source>
        <dbReference type="ARBA" id="ARBA00023180"/>
    </source>
</evidence>
<dbReference type="FunFam" id="1.10.420.10:FF:000001">
    <property type="entry name" value="Peroxidase"/>
    <property type="match status" value="1"/>
</dbReference>
<evidence type="ECO:0000256" key="8">
    <source>
        <dbReference type="ARBA" id="ARBA00022617"/>
    </source>
</evidence>
<sequence length="326" mass="35972">MGFSELRSSPLIFFLINAAFILNAASAAPADLLSFGHYHATCPSLEGIIQNRLTAWFLKDPTLAPALIRLHFHDCAVRGCDASILLNLAGSERRAAASETLRGFEVMDDIKAAVEKHCPKTVSCADILTAAARDATVHVGGPFWEVPFGRKDGKVSIGKEADTVPNGRENITALISYFNARGLNLLDLVVLSGSHTIGRSTCHSIKHRLYNFNGTRRPDPSLDFKYLYLLRKKCKSDYVYTDLDVTTPKTFDTVYYANLMKNKGLLSTDQLLYSDPRTASFVPLLATSPQLFDSQFAASMIKLGNVNVKTGKMDGEIRRNCNFLNR</sequence>
<keyword evidence="10 22" id="KW-0732">Signal</keyword>
<feature type="disulfide bond" evidence="21">
    <location>
        <begin position="124"/>
        <end position="321"/>
    </location>
</feature>
<feature type="binding site" evidence="19">
    <location>
        <position position="79"/>
    </location>
    <ligand>
        <name>Ca(2+)</name>
        <dbReference type="ChEBI" id="CHEBI:29108"/>
        <label>1</label>
    </ligand>
</feature>
<comment type="similarity">
    <text evidence="4">Belongs to the peroxidase family. Ascorbate peroxidase subfamily.</text>
</comment>
<dbReference type="EC" id="1.11.1.7" evidence="5 22"/>
<dbReference type="GO" id="GO:0006979">
    <property type="term" value="P:response to oxidative stress"/>
    <property type="evidence" value="ECO:0007669"/>
    <property type="project" value="UniProtKB-UniRule"/>
</dbReference>
<dbReference type="OMA" id="GIIQQKV"/>
<feature type="binding site" evidence="19">
    <location>
        <position position="244"/>
    </location>
    <ligand>
        <name>Ca(2+)</name>
        <dbReference type="ChEBI" id="CHEBI:29108"/>
        <label>2</label>
    </ligand>
</feature>
<dbReference type="InterPro" id="IPR019793">
    <property type="entry name" value="Peroxidases_heam-ligand_BS"/>
</dbReference>
<comment type="function">
    <text evidence="2">Removal of H(2)O(2), oxidation of toxic reductants, biosynthesis and degradation of lignin, suberization, auxin catabolism, response to environmental stresses such as wounding, pathogen attack and oxidative stress. These functions might be dependent on each isozyme/isoform in each plant tissue.</text>
</comment>
<dbReference type="FunFam" id="1.10.520.10:FF:000006">
    <property type="entry name" value="Peroxidase"/>
    <property type="match status" value="1"/>
</dbReference>
<evidence type="ECO:0000313" key="24">
    <source>
        <dbReference type="EnsemblPlants" id="Kaladp0040s0371.1.v1.1.CDS.1"/>
    </source>
</evidence>
<feature type="binding site" evidence="19">
    <location>
        <position position="81"/>
    </location>
    <ligand>
        <name>Ca(2+)</name>
        <dbReference type="ChEBI" id="CHEBI:29108"/>
        <label>1</label>
    </ligand>
</feature>
<keyword evidence="16 22" id="KW-0376">Hydrogen peroxide</keyword>
<comment type="subcellular location">
    <subcellularLocation>
        <location evidence="3 22">Secreted</location>
    </subcellularLocation>
</comment>
<evidence type="ECO:0000256" key="1">
    <source>
        <dbReference type="ARBA" id="ARBA00000189"/>
    </source>
</evidence>
<evidence type="ECO:0000256" key="2">
    <source>
        <dbReference type="ARBA" id="ARBA00002322"/>
    </source>
</evidence>
<comment type="catalytic activity">
    <reaction evidence="1 22">
        <text>2 a phenolic donor + H2O2 = 2 a phenolic radical donor + 2 H2O</text>
        <dbReference type="Rhea" id="RHEA:56136"/>
        <dbReference type="ChEBI" id="CHEBI:15377"/>
        <dbReference type="ChEBI" id="CHEBI:16240"/>
        <dbReference type="ChEBI" id="CHEBI:139520"/>
        <dbReference type="ChEBI" id="CHEBI:139521"/>
        <dbReference type="EC" id="1.11.1.7"/>
    </reaction>
</comment>
<feature type="binding site" evidence="19">
    <location>
        <position position="247"/>
    </location>
    <ligand>
        <name>Ca(2+)</name>
        <dbReference type="ChEBI" id="CHEBI:29108"/>
        <label>2</label>
    </ligand>
</feature>
<evidence type="ECO:0000256" key="3">
    <source>
        <dbReference type="ARBA" id="ARBA00004613"/>
    </source>
</evidence>
<evidence type="ECO:0000313" key="25">
    <source>
        <dbReference type="Proteomes" id="UP000594263"/>
    </source>
</evidence>
<comment type="similarity">
    <text evidence="22">Belongs to the peroxidase family. Classical plant (class III) peroxidase subfamily.</text>
</comment>
<feature type="domain" description="Plant heme peroxidase family profile" evidence="23">
    <location>
        <begin position="32"/>
        <end position="325"/>
    </location>
</feature>
<dbReference type="PANTHER" id="PTHR31517">
    <property type="match status" value="1"/>
</dbReference>
<dbReference type="InterPro" id="IPR000823">
    <property type="entry name" value="Peroxidase_pln"/>
</dbReference>
<dbReference type="PROSITE" id="PS00435">
    <property type="entry name" value="PEROXIDASE_1"/>
    <property type="match status" value="1"/>
</dbReference>
<dbReference type="GO" id="GO:0042744">
    <property type="term" value="P:hydrogen peroxide catabolic process"/>
    <property type="evidence" value="ECO:0007669"/>
    <property type="project" value="UniProtKB-KW"/>
</dbReference>
<evidence type="ECO:0000256" key="6">
    <source>
        <dbReference type="ARBA" id="ARBA00022525"/>
    </source>
</evidence>
<dbReference type="InterPro" id="IPR010255">
    <property type="entry name" value="Haem_peroxidase_sf"/>
</dbReference>
<accession>A0A7N0ZW34</accession>
<keyword evidence="14 21" id="KW-1015">Disulfide bond</keyword>
<evidence type="ECO:0000256" key="9">
    <source>
        <dbReference type="ARBA" id="ARBA00022723"/>
    </source>
</evidence>
<evidence type="ECO:0000256" key="14">
    <source>
        <dbReference type="ARBA" id="ARBA00023157"/>
    </source>
</evidence>
<keyword evidence="25" id="KW-1185">Reference proteome</keyword>
<evidence type="ECO:0000256" key="22">
    <source>
        <dbReference type="RuleBase" id="RU362060"/>
    </source>
</evidence>
<evidence type="ECO:0000256" key="17">
    <source>
        <dbReference type="PIRSR" id="PIRSR600823-1"/>
    </source>
</evidence>
<feature type="site" description="Transition state stabilizer" evidence="20">
    <location>
        <position position="69"/>
    </location>
</feature>
<dbReference type="SUPFAM" id="SSF48113">
    <property type="entry name" value="Heme-dependent peroxidases"/>
    <property type="match status" value="1"/>
</dbReference>
<dbReference type="Gramene" id="Kaladp0040s0371.1.v1.1">
    <property type="protein sequence ID" value="Kaladp0040s0371.1.v1.1.CDS.1"/>
    <property type="gene ID" value="Kaladp0040s0371.v1.1"/>
</dbReference>
<keyword evidence="6 22" id="KW-0964">Secreted</keyword>
<feature type="chain" id="PRO_5029937633" description="Peroxidase" evidence="22">
    <location>
        <begin position="28"/>
        <end position="326"/>
    </location>
</feature>
<dbReference type="PRINTS" id="PR00458">
    <property type="entry name" value="PEROXIDASE"/>
</dbReference>
<dbReference type="GO" id="GO:0140825">
    <property type="term" value="F:lactoperoxidase activity"/>
    <property type="evidence" value="ECO:0007669"/>
    <property type="project" value="UniProtKB-EC"/>
</dbReference>
<feature type="binding site" evidence="19">
    <location>
        <position position="92"/>
    </location>
    <ligand>
        <name>Ca(2+)</name>
        <dbReference type="ChEBI" id="CHEBI:29108"/>
        <label>1</label>
    </ligand>
</feature>
<feature type="binding site" evidence="18">
    <location>
        <position position="165"/>
    </location>
    <ligand>
        <name>substrate</name>
    </ligand>
</feature>
<evidence type="ECO:0000256" key="7">
    <source>
        <dbReference type="ARBA" id="ARBA00022559"/>
    </source>
</evidence>
<comment type="cofactor">
    <cofactor evidence="19 22">
        <name>Ca(2+)</name>
        <dbReference type="ChEBI" id="CHEBI:29108"/>
    </cofactor>
    <text evidence="19 22">Binds 2 calcium ions per subunit.</text>
</comment>
<keyword evidence="12 22" id="KW-0560">Oxidoreductase</keyword>
<dbReference type="PROSITE" id="PS00436">
    <property type="entry name" value="PEROXIDASE_2"/>
    <property type="match status" value="1"/>
</dbReference>
<dbReference type="PRINTS" id="PR00461">
    <property type="entry name" value="PLPEROXIDASE"/>
</dbReference>
<dbReference type="Gene3D" id="1.10.520.10">
    <property type="match status" value="1"/>
</dbReference>
<keyword evidence="13 19" id="KW-0408">Iron</keyword>
<evidence type="ECO:0000256" key="20">
    <source>
        <dbReference type="PIRSR" id="PIRSR600823-4"/>
    </source>
</evidence>
<dbReference type="EnsemblPlants" id="Kaladp0040s0371.1.v1.1">
    <property type="protein sequence ID" value="Kaladp0040s0371.1.v1.1.CDS.1"/>
    <property type="gene ID" value="Kaladp0040s0371.v1.1"/>
</dbReference>
<dbReference type="GO" id="GO:0020037">
    <property type="term" value="F:heme binding"/>
    <property type="evidence" value="ECO:0007669"/>
    <property type="project" value="UniProtKB-UniRule"/>
</dbReference>
<keyword evidence="15" id="KW-0325">Glycoprotein</keyword>
<feature type="disulfide bond" evidence="21">
    <location>
        <begin position="42"/>
        <end position="118"/>
    </location>
</feature>
<dbReference type="Gene3D" id="1.10.420.10">
    <property type="entry name" value="Peroxidase, domain 2"/>
    <property type="match status" value="1"/>
</dbReference>
<feature type="binding site" description="axial binding residue" evidence="19">
    <location>
        <position position="195"/>
    </location>
    <ligand>
        <name>heme b</name>
        <dbReference type="ChEBI" id="CHEBI:60344"/>
    </ligand>
    <ligandPart>
        <name>Fe</name>
        <dbReference type="ChEBI" id="CHEBI:18248"/>
    </ligandPart>
</feature>
<reference evidence="24" key="1">
    <citation type="submission" date="2021-01" db="UniProtKB">
        <authorList>
            <consortium name="EnsemblPlants"/>
        </authorList>
    </citation>
    <scope>IDENTIFICATION</scope>
</reference>
<dbReference type="GO" id="GO:0005576">
    <property type="term" value="C:extracellular region"/>
    <property type="evidence" value="ECO:0007669"/>
    <property type="project" value="UniProtKB-SubCell"/>
</dbReference>